<sequence length="107" mass="12472">MFEAYCRGVILYGPYYWEHVFNYLKGSLEDKDHILFTKYEEIIEEQSLQVKRLPEFLQLSIRQGGRRDGSVEKILSLCSLCNLSNLETNKNGTTRIGVDTNVFFRKG</sequence>
<evidence type="ECO:0000256" key="2">
    <source>
        <dbReference type="ARBA" id="ARBA00022679"/>
    </source>
</evidence>
<dbReference type="PANTHER" id="PTHR11783">
    <property type="entry name" value="SULFOTRANSFERASE SULT"/>
    <property type="match status" value="1"/>
</dbReference>
<dbReference type="SUPFAM" id="SSF52540">
    <property type="entry name" value="P-loop containing nucleoside triphosphate hydrolases"/>
    <property type="match status" value="1"/>
</dbReference>
<reference evidence="5" key="1">
    <citation type="submission" date="2021-01" db="EMBL/GenBank/DDBJ databases">
        <authorList>
            <consortium name="Genoscope - CEA"/>
            <person name="William W."/>
        </authorList>
    </citation>
    <scope>NUCLEOTIDE SEQUENCE</scope>
</reference>
<dbReference type="EMBL" id="HG994371">
    <property type="protein sequence ID" value="CAF2001454.1"/>
    <property type="molecule type" value="Genomic_DNA"/>
</dbReference>
<organism evidence="5">
    <name type="scientific">Brassica napus</name>
    <name type="common">Rape</name>
    <dbReference type="NCBI Taxonomy" id="3708"/>
    <lineage>
        <taxon>Eukaryota</taxon>
        <taxon>Viridiplantae</taxon>
        <taxon>Streptophyta</taxon>
        <taxon>Embryophyta</taxon>
        <taxon>Tracheophyta</taxon>
        <taxon>Spermatophyta</taxon>
        <taxon>Magnoliopsida</taxon>
        <taxon>eudicotyledons</taxon>
        <taxon>Gunneridae</taxon>
        <taxon>Pentapetalae</taxon>
        <taxon>rosids</taxon>
        <taxon>malvids</taxon>
        <taxon>Brassicales</taxon>
        <taxon>Brassicaceae</taxon>
        <taxon>Brassiceae</taxon>
        <taxon>Brassica</taxon>
    </lineage>
</organism>
<keyword evidence="2 3" id="KW-0808">Transferase</keyword>
<feature type="non-terminal residue" evidence="5">
    <location>
        <position position="1"/>
    </location>
</feature>
<accession>A0A816MJA2</accession>
<gene>
    <name evidence="5" type="ORF">DARMORV10_C07P34150.1</name>
</gene>
<feature type="domain" description="Sulfotransferase" evidence="4">
    <location>
        <begin position="1"/>
        <end position="107"/>
    </location>
</feature>
<dbReference type="Gene3D" id="3.40.50.300">
    <property type="entry name" value="P-loop containing nucleotide triphosphate hydrolases"/>
    <property type="match status" value="1"/>
</dbReference>
<evidence type="ECO:0000256" key="1">
    <source>
        <dbReference type="ARBA" id="ARBA00005771"/>
    </source>
</evidence>
<dbReference type="GO" id="GO:0008146">
    <property type="term" value="F:sulfotransferase activity"/>
    <property type="evidence" value="ECO:0007669"/>
    <property type="project" value="InterPro"/>
</dbReference>
<protein>
    <recommendedName>
        <fullName evidence="3">Sulfotransferase</fullName>
        <ecNumber evidence="3">2.8.2.-</ecNumber>
    </recommendedName>
</protein>
<dbReference type="Pfam" id="PF00685">
    <property type="entry name" value="Sulfotransfer_1"/>
    <property type="match status" value="1"/>
</dbReference>
<evidence type="ECO:0000259" key="4">
    <source>
        <dbReference type="Pfam" id="PF00685"/>
    </source>
</evidence>
<proteinExistence type="inferred from homology"/>
<dbReference type="Proteomes" id="UP001295469">
    <property type="component" value="Chromosome C07"/>
</dbReference>
<name>A0A816MJA2_BRANA</name>
<comment type="similarity">
    <text evidence="1 3">Belongs to the sulfotransferase 1 family.</text>
</comment>
<dbReference type="AlphaFoldDB" id="A0A816MJA2"/>
<evidence type="ECO:0000313" key="5">
    <source>
        <dbReference type="EMBL" id="CAF2001454.1"/>
    </source>
</evidence>
<dbReference type="EC" id="2.8.2.-" evidence="3"/>
<dbReference type="InterPro" id="IPR027417">
    <property type="entry name" value="P-loop_NTPase"/>
</dbReference>
<dbReference type="InterPro" id="IPR000863">
    <property type="entry name" value="Sulfotransferase_dom"/>
</dbReference>
<evidence type="ECO:0000256" key="3">
    <source>
        <dbReference type="RuleBase" id="RU361155"/>
    </source>
</evidence>